<proteinExistence type="predicted"/>
<feature type="chain" id="PRO_5008602461" description="DUF4331 domain-containing protein" evidence="1">
    <location>
        <begin position="23"/>
        <end position="236"/>
    </location>
</feature>
<feature type="signal peptide" evidence="1">
    <location>
        <begin position="1"/>
        <end position="22"/>
    </location>
</feature>
<gene>
    <name evidence="2" type="ORF">A9200_15965</name>
</gene>
<evidence type="ECO:0000256" key="1">
    <source>
        <dbReference type="SAM" id="SignalP"/>
    </source>
</evidence>
<organism evidence="2 3">
    <name type="scientific">Maribacter hydrothermalis</name>
    <dbReference type="NCBI Taxonomy" id="1836467"/>
    <lineage>
        <taxon>Bacteria</taxon>
        <taxon>Pseudomonadati</taxon>
        <taxon>Bacteroidota</taxon>
        <taxon>Flavobacteriia</taxon>
        <taxon>Flavobacteriales</taxon>
        <taxon>Flavobacteriaceae</taxon>
        <taxon>Maribacter</taxon>
    </lineage>
</organism>
<dbReference type="OrthoDB" id="9791748at2"/>
<dbReference type="STRING" id="1836467.BTR34_00760"/>
<dbReference type="AlphaFoldDB" id="A0A1B7ZBT0"/>
<keyword evidence="1" id="KW-0732">Signal</keyword>
<keyword evidence="3" id="KW-1185">Reference proteome</keyword>
<dbReference type="Pfam" id="PF14224">
    <property type="entry name" value="DUF4331"/>
    <property type="match status" value="2"/>
</dbReference>
<name>A0A1B7ZBT0_9FLAO</name>
<dbReference type="Proteomes" id="UP000092164">
    <property type="component" value="Unassembled WGS sequence"/>
</dbReference>
<protein>
    <recommendedName>
        <fullName evidence="4">DUF4331 domain-containing protein</fullName>
    </recommendedName>
</protein>
<dbReference type="EMBL" id="LZFP01000008">
    <property type="protein sequence ID" value="OBR40374.1"/>
    <property type="molecule type" value="Genomic_DNA"/>
</dbReference>
<sequence length="236" mass="25001">MKKSKLFMGLGALALVGVLLVAADHIDAPDAMGTTADIADFYAFEPTLGSDNTVFAVDLQSNVLPDLAYGTFDENVLLEINIDNDGDLVEDLVIQAIPRDGKMYFFGPVAPSETGLNGSIMVDSPLGSVDISAETAIVETTSNGVSLFAGPRQDAFFFDFFQFNEVIGGTAPLGFKPAGDPNSTDDDDDTAVDTFDGANTMSIVVEIPNSLLGETTAVNVLQLPVYKTWVTTNAKQ</sequence>
<evidence type="ECO:0000313" key="3">
    <source>
        <dbReference type="Proteomes" id="UP000092164"/>
    </source>
</evidence>
<dbReference type="KEGG" id="mart:BTR34_00760"/>
<evidence type="ECO:0008006" key="4">
    <source>
        <dbReference type="Google" id="ProtNLM"/>
    </source>
</evidence>
<accession>A0A1B7ZBT0</accession>
<evidence type="ECO:0000313" key="2">
    <source>
        <dbReference type="EMBL" id="OBR40374.1"/>
    </source>
</evidence>
<comment type="caution">
    <text evidence="2">The sequence shown here is derived from an EMBL/GenBank/DDBJ whole genome shotgun (WGS) entry which is preliminary data.</text>
</comment>
<dbReference type="RefSeq" id="WP_068483898.1">
    <property type="nucleotide sequence ID" value="NZ_CP018760.1"/>
</dbReference>
<dbReference type="InterPro" id="IPR025566">
    <property type="entry name" value="DUF4331"/>
</dbReference>
<reference evidence="3" key="1">
    <citation type="submission" date="2016-06" db="EMBL/GenBank/DDBJ databases">
        <authorList>
            <person name="Zhan P."/>
        </authorList>
    </citation>
    <scope>NUCLEOTIDE SEQUENCE [LARGE SCALE GENOMIC DNA]</scope>
    <source>
        <strain evidence="3">T28</strain>
    </source>
</reference>